<name>A0AAV2ENT0_9ROSI</name>
<dbReference type="Proteomes" id="UP001497516">
    <property type="component" value="Chromosome 5"/>
</dbReference>
<sequence length="161" mass="18369">MSCEIQWITQILRDFKVEYKGPALAYCDNKSAIHMAENPVFHERTKHIEIDCHFIREKVKSGLIDLKYVCTDRNLANGTKGLSAHLFKWIVFKLGVYDIYSPACGGLSNSMDKAEEGEDEEELEAPVAATVKMKKRERGALLKEEKKKTQTTSYNIVNRIV</sequence>
<organism evidence="1 2">
    <name type="scientific">Linum trigynum</name>
    <dbReference type="NCBI Taxonomy" id="586398"/>
    <lineage>
        <taxon>Eukaryota</taxon>
        <taxon>Viridiplantae</taxon>
        <taxon>Streptophyta</taxon>
        <taxon>Embryophyta</taxon>
        <taxon>Tracheophyta</taxon>
        <taxon>Spermatophyta</taxon>
        <taxon>Magnoliopsida</taxon>
        <taxon>eudicotyledons</taxon>
        <taxon>Gunneridae</taxon>
        <taxon>Pentapetalae</taxon>
        <taxon>rosids</taxon>
        <taxon>fabids</taxon>
        <taxon>Malpighiales</taxon>
        <taxon>Linaceae</taxon>
        <taxon>Linum</taxon>
    </lineage>
</organism>
<evidence type="ECO:0008006" key="3">
    <source>
        <dbReference type="Google" id="ProtNLM"/>
    </source>
</evidence>
<dbReference type="PANTHER" id="PTHR11439">
    <property type="entry name" value="GAG-POL-RELATED RETROTRANSPOSON"/>
    <property type="match status" value="1"/>
</dbReference>
<protein>
    <recommendedName>
        <fullName evidence="3">Copia protein</fullName>
    </recommendedName>
</protein>
<keyword evidence="2" id="KW-1185">Reference proteome</keyword>
<evidence type="ECO:0000313" key="2">
    <source>
        <dbReference type="Proteomes" id="UP001497516"/>
    </source>
</evidence>
<dbReference type="CDD" id="cd09272">
    <property type="entry name" value="RNase_HI_RT_Ty1"/>
    <property type="match status" value="1"/>
</dbReference>
<evidence type="ECO:0000313" key="1">
    <source>
        <dbReference type="EMBL" id="CAL1387263.1"/>
    </source>
</evidence>
<dbReference type="AlphaFoldDB" id="A0AAV2ENT0"/>
<gene>
    <name evidence="1" type="ORF">LTRI10_LOCUS28260</name>
</gene>
<dbReference type="EMBL" id="OZ034818">
    <property type="protein sequence ID" value="CAL1387263.1"/>
    <property type="molecule type" value="Genomic_DNA"/>
</dbReference>
<accession>A0AAV2ENT0</accession>
<reference evidence="1 2" key="1">
    <citation type="submission" date="2024-04" db="EMBL/GenBank/DDBJ databases">
        <authorList>
            <person name="Fracassetti M."/>
        </authorList>
    </citation>
    <scope>NUCLEOTIDE SEQUENCE [LARGE SCALE GENOMIC DNA]</scope>
</reference>
<proteinExistence type="predicted"/>
<dbReference type="PANTHER" id="PTHR11439:SF465">
    <property type="entry name" value="REVERSE TRANSCRIPTASE TY1_COPIA-TYPE DOMAIN-CONTAINING PROTEIN"/>
    <property type="match status" value="1"/>
</dbReference>